<dbReference type="Gene3D" id="2.40.10.10">
    <property type="entry name" value="Trypsin-like serine proteases"/>
    <property type="match status" value="2"/>
</dbReference>
<feature type="domain" description="PKD" evidence="3">
    <location>
        <begin position="409"/>
        <end position="490"/>
    </location>
</feature>
<dbReference type="InterPro" id="IPR013783">
    <property type="entry name" value="Ig-like_fold"/>
</dbReference>
<evidence type="ECO:0000313" key="4">
    <source>
        <dbReference type="EMBL" id="WBA16355.1"/>
    </source>
</evidence>
<dbReference type="SUPFAM" id="SSF49299">
    <property type="entry name" value="PKD domain"/>
    <property type="match status" value="1"/>
</dbReference>
<evidence type="ECO:0000259" key="3">
    <source>
        <dbReference type="PROSITE" id="PS50093"/>
    </source>
</evidence>
<dbReference type="InterPro" id="IPR022409">
    <property type="entry name" value="PKD/Chitinase_dom"/>
</dbReference>
<dbReference type="Gene3D" id="2.60.40.10">
    <property type="entry name" value="Immunoglobulins"/>
    <property type="match status" value="1"/>
</dbReference>
<feature type="chain" id="PRO_5047391184" evidence="2">
    <location>
        <begin position="24"/>
        <end position="589"/>
    </location>
</feature>
<keyword evidence="5" id="KW-1185">Reference proteome</keyword>
<geneLocation type="plasmid" evidence="4 5">
    <name>unnamed</name>
</geneLocation>
<name>A0ABY7LGL9_9GAMM</name>
<dbReference type="InterPro" id="IPR009003">
    <property type="entry name" value="Peptidase_S1_PA"/>
</dbReference>
<dbReference type="RefSeq" id="WP_269598712.1">
    <property type="nucleotide sequence ID" value="NZ_CP114585.1"/>
</dbReference>
<dbReference type="EMBL" id="CP114585">
    <property type="protein sequence ID" value="WBA16355.1"/>
    <property type="molecule type" value="Genomic_DNA"/>
</dbReference>
<dbReference type="Pfam" id="PF13365">
    <property type="entry name" value="Trypsin_2"/>
    <property type="match status" value="1"/>
</dbReference>
<dbReference type="PANTHER" id="PTHR36234:SF5">
    <property type="entry name" value="LYSYL ENDOPEPTIDASE"/>
    <property type="match status" value="1"/>
</dbReference>
<evidence type="ECO:0000256" key="1">
    <source>
        <dbReference type="ARBA" id="ARBA00001913"/>
    </source>
</evidence>
<proteinExistence type="predicted"/>
<evidence type="ECO:0000256" key="2">
    <source>
        <dbReference type="SAM" id="SignalP"/>
    </source>
</evidence>
<accession>A0ABY7LGL9</accession>
<dbReference type="Gene3D" id="2.60.120.380">
    <property type="match status" value="1"/>
</dbReference>
<evidence type="ECO:0000313" key="5">
    <source>
        <dbReference type="Proteomes" id="UP001164676"/>
    </source>
</evidence>
<dbReference type="Pfam" id="PF18911">
    <property type="entry name" value="PKD_4"/>
    <property type="match status" value="1"/>
</dbReference>
<dbReference type="InterPro" id="IPR035986">
    <property type="entry name" value="PKD_dom_sf"/>
</dbReference>
<comment type="cofactor">
    <cofactor evidence="1">
        <name>Ca(2+)</name>
        <dbReference type="ChEBI" id="CHEBI:29108"/>
    </cofactor>
</comment>
<keyword evidence="2" id="KW-0732">Signal</keyword>
<keyword evidence="4" id="KW-0614">Plasmid</keyword>
<feature type="signal peptide" evidence="2">
    <location>
        <begin position="1"/>
        <end position="23"/>
    </location>
</feature>
<dbReference type="PROSITE" id="PS50093">
    <property type="entry name" value="PKD"/>
    <property type="match status" value="1"/>
</dbReference>
<sequence>MNKSVMLSVSVALLSGMALPVSAADTLPTPAPINIASQYSLQADLAPPKTFRATALGETYQNSIKIHQADAAFVKVHFAQFSLPDGAYVDVTSADGTESYRYSNQANGKRTFNSTQGDDGVTQFSAMSVHGDTAIVTLVLPTGTQWQPQHALRVDRYQAGNPENLMEAAQDVGTLSTCGINERKDVACWQDSHPEEYERSRPVARLLMNGSGLCTGWRVGPDNHMFTNNHCVESQSELTSTEIWFNYQRPSCGSGTISDIVKVTGDQLLKTDYTLDYTLFSVNDFARIAQFGYMGLDVRMPQVGETIFIPQHGAGNPKELAIESDQNNGGICQIDVAATNGRGTNTDAGYFCDTTGGSSGSPVLASSSRNVIALHHFGGCENQGVRIDKIWPQVASEFNNVPPQGDHQAGGAPMAVFNGQCTALGCAFDASGASDTDGQIVSYQWDFGDGYQGSGVTASHQYGTAGTYSVTLTVTDDQGLTSSASKSFTVGSDNDYPKTDLSGASSSWQHFVYTAPQAGTATIRMYGGTGDADLYVEKGTKPDLNQFSCRPYTSGNNETCSLDVNAGDEVFIGIRAYRAFSGVTLDVNQ</sequence>
<protein>
    <submittedName>
        <fullName evidence="4">PKD domain-containing protein</fullName>
    </submittedName>
</protein>
<dbReference type="SUPFAM" id="SSF50494">
    <property type="entry name" value="Trypsin-like serine proteases"/>
    <property type="match status" value="1"/>
</dbReference>
<dbReference type="Proteomes" id="UP001164676">
    <property type="component" value="Plasmid unnamed"/>
</dbReference>
<dbReference type="SMART" id="SM00089">
    <property type="entry name" value="PKD"/>
    <property type="match status" value="1"/>
</dbReference>
<reference evidence="4" key="1">
    <citation type="submission" date="2022-09" db="EMBL/GenBank/DDBJ databases">
        <authorList>
            <person name="Li Z.-J."/>
        </authorList>
    </citation>
    <scope>NUCLEOTIDE SEQUENCE</scope>
    <source>
        <strain evidence="4">TGB10</strain>
        <plasmid evidence="4">unnamed</plasmid>
    </source>
</reference>
<organism evidence="4 5">
    <name type="scientific">Salinivibrio proteolyticus</name>
    <dbReference type="NCBI Taxonomy" id="334715"/>
    <lineage>
        <taxon>Bacteria</taxon>
        <taxon>Pseudomonadati</taxon>
        <taxon>Pseudomonadota</taxon>
        <taxon>Gammaproteobacteria</taxon>
        <taxon>Vibrionales</taxon>
        <taxon>Vibrionaceae</taxon>
        <taxon>Salinivibrio</taxon>
    </lineage>
</organism>
<dbReference type="PANTHER" id="PTHR36234">
    <property type="entry name" value="LYSYL ENDOPEPTIDASE"/>
    <property type="match status" value="1"/>
</dbReference>
<dbReference type="InterPro" id="IPR000601">
    <property type="entry name" value="PKD_dom"/>
</dbReference>
<dbReference type="InterPro" id="IPR007280">
    <property type="entry name" value="Peptidase_C_arc/bac"/>
</dbReference>
<gene>
    <name evidence="4" type="ORF">N7E60_16595</name>
</gene>
<dbReference type="InterPro" id="IPR043504">
    <property type="entry name" value="Peptidase_S1_PA_chymotrypsin"/>
</dbReference>
<dbReference type="CDD" id="cd00146">
    <property type="entry name" value="PKD"/>
    <property type="match status" value="1"/>
</dbReference>
<dbReference type="Pfam" id="PF04151">
    <property type="entry name" value="PPC"/>
    <property type="match status" value="1"/>
</dbReference>